<dbReference type="PANTHER" id="PTHR42748:SF7">
    <property type="entry name" value="NMRA LIKE REDOX SENSOR 1-RELATED"/>
    <property type="match status" value="1"/>
</dbReference>
<dbReference type="InterPro" id="IPR008030">
    <property type="entry name" value="NmrA-like"/>
</dbReference>
<dbReference type="InterPro" id="IPR051164">
    <property type="entry name" value="NmrA-like_oxidored"/>
</dbReference>
<dbReference type="Proteomes" id="UP000255467">
    <property type="component" value="Unassembled WGS sequence"/>
</dbReference>
<dbReference type="EMBL" id="UGRY01000002">
    <property type="protein sequence ID" value="SUA79277.1"/>
    <property type="molecule type" value="Genomic_DNA"/>
</dbReference>
<dbReference type="AlphaFoldDB" id="A0A378YRZ1"/>
<dbReference type="Gene3D" id="3.90.25.10">
    <property type="entry name" value="UDP-galactose 4-epimerase, domain 1"/>
    <property type="match status" value="1"/>
</dbReference>
<evidence type="ECO:0000259" key="3">
    <source>
        <dbReference type="Pfam" id="PF05368"/>
    </source>
</evidence>
<name>A0A378YRZ1_9NOCA</name>
<feature type="domain" description="NmrA-like" evidence="3">
    <location>
        <begin position="7"/>
        <end position="269"/>
    </location>
</feature>
<protein>
    <submittedName>
        <fullName evidence="4">NAD(P)H azoreductase</fullName>
        <ecNumber evidence="4">1.7.-.-</ecNumber>
    </submittedName>
</protein>
<dbReference type="SUPFAM" id="SSF51735">
    <property type="entry name" value="NAD(P)-binding Rossmann-fold domains"/>
    <property type="match status" value="1"/>
</dbReference>
<sequence length="294" mass="31903">MSRPNGPVLVIGATGRQGTATATALLDRGRPVRAFVRDPHAPAAVALRDAGAELAVGDLDDEDSLRKAMDGAHGVFLMLTMMSGANISLAGVAEEQRRGRRIAELVGELGIPHLVYSSLSGAGAGSGIEYYASKERIEDRIRELELPATILRPVLFMDNFATYNRPTRDGDHLVLALAVAPEVPMPLIAIADIGRFAAVVFDRPEEFIGRTIELAGDVLTPPQIAEKLARTAGLRPRTVQIPIEQIQAFDEQVAKMFAFFNTHPHADIDLDGLRAAHPDLHDLDTWLRATDWQP</sequence>
<evidence type="ECO:0000256" key="1">
    <source>
        <dbReference type="ARBA" id="ARBA00006328"/>
    </source>
</evidence>
<dbReference type="Pfam" id="PF05368">
    <property type="entry name" value="NmrA"/>
    <property type="match status" value="1"/>
</dbReference>
<evidence type="ECO:0000256" key="2">
    <source>
        <dbReference type="ARBA" id="ARBA00022857"/>
    </source>
</evidence>
<dbReference type="Gene3D" id="3.40.50.720">
    <property type="entry name" value="NAD(P)-binding Rossmann-like Domain"/>
    <property type="match status" value="1"/>
</dbReference>
<gene>
    <name evidence="4" type="primary">azoB_2</name>
    <name evidence="4" type="ORF">NCTC1934_03710</name>
</gene>
<accession>A0A378YRZ1</accession>
<dbReference type="OrthoDB" id="319724at2"/>
<proteinExistence type="inferred from homology"/>
<comment type="similarity">
    <text evidence="1">Belongs to the NmrA-type oxidoreductase family.</text>
</comment>
<keyword evidence="4" id="KW-0560">Oxidoreductase</keyword>
<dbReference type="CDD" id="cd05251">
    <property type="entry name" value="NmrA_like_SDR_a"/>
    <property type="match status" value="1"/>
</dbReference>
<reference evidence="4 5" key="1">
    <citation type="submission" date="2018-06" db="EMBL/GenBank/DDBJ databases">
        <authorList>
            <consortium name="Pathogen Informatics"/>
            <person name="Doyle S."/>
        </authorList>
    </citation>
    <scope>NUCLEOTIDE SEQUENCE [LARGE SCALE GENOMIC DNA]</scope>
    <source>
        <strain evidence="4 5">NCTC1934</strain>
    </source>
</reference>
<dbReference type="RefSeq" id="WP_039816085.1">
    <property type="nucleotide sequence ID" value="NZ_UGRY01000002.1"/>
</dbReference>
<keyword evidence="2" id="KW-0521">NADP</keyword>
<evidence type="ECO:0000313" key="4">
    <source>
        <dbReference type="EMBL" id="SUA79277.1"/>
    </source>
</evidence>
<keyword evidence="5" id="KW-1185">Reference proteome</keyword>
<dbReference type="EC" id="1.7.-.-" evidence="4"/>
<evidence type="ECO:0000313" key="5">
    <source>
        <dbReference type="Proteomes" id="UP000255467"/>
    </source>
</evidence>
<dbReference type="PANTHER" id="PTHR42748">
    <property type="entry name" value="NITROGEN METABOLITE REPRESSION PROTEIN NMRA FAMILY MEMBER"/>
    <property type="match status" value="1"/>
</dbReference>
<organism evidence="4 5">
    <name type="scientific">Nocardia otitidiscaviarum</name>
    <dbReference type="NCBI Taxonomy" id="1823"/>
    <lineage>
        <taxon>Bacteria</taxon>
        <taxon>Bacillati</taxon>
        <taxon>Actinomycetota</taxon>
        <taxon>Actinomycetes</taxon>
        <taxon>Mycobacteriales</taxon>
        <taxon>Nocardiaceae</taxon>
        <taxon>Nocardia</taxon>
    </lineage>
</organism>
<dbReference type="GO" id="GO:0016491">
    <property type="term" value="F:oxidoreductase activity"/>
    <property type="evidence" value="ECO:0007669"/>
    <property type="project" value="UniProtKB-KW"/>
</dbReference>
<dbReference type="InterPro" id="IPR036291">
    <property type="entry name" value="NAD(P)-bd_dom_sf"/>
</dbReference>